<evidence type="ECO:0000313" key="9">
    <source>
        <dbReference type="Proteomes" id="UP000813824"/>
    </source>
</evidence>
<evidence type="ECO:0000256" key="6">
    <source>
        <dbReference type="PIRSR" id="PIRSR006806-1"/>
    </source>
</evidence>
<dbReference type="GO" id="GO:0046872">
    <property type="term" value="F:metal ion binding"/>
    <property type="evidence" value="ECO:0007669"/>
    <property type="project" value="UniProtKB-KW"/>
</dbReference>
<evidence type="ECO:0000313" key="8">
    <source>
        <dbReference type="EMBL" id="KAH8084337.1"/>
    </source>
</evidence>
<dbReference type="GO" id="GO:0035999">
    <property type="term" value="P:tetrahydrofolate interconversion"/>
    <property type="evidence" value="ECO:0007669"/>
    <property type="project" value="TreeGrafter"/>
</dbReference>
<dbReference type="OrthoDB" id="2015992at2759"/>
<dbReference type="InterPro" id="IPR037171">
    <property type="entry name" value="NagB/RpiA_transferase-like"/>
</dbReference>
<dbReference type="Proteomes" id="UP000813824">
    <property type="component" value="Unassembled WGS sequence"/>
</dbReference>
<dbReference type="EC" id="6.3.3.2" evidence="5 7"/>
<reference evidence="8" key="1">
    <citation type="journal article" date="2021" name="New Phytol.">
        <title>Evolutionary innovations through gain and loss of genes in the ectomycorrhizal Boletales.</title>
        <authorList>
            <person name="Wu G."/>
            <person name="Miyauchi S."/>
            <person name="Morin E."/>
            <person name="Kuo A."/>
            <person name="Drula E."/>
            <person name="Varga T."/>
            <person name="Kohler A."/>
            <person name="Feng B."/>
            <person name="Cao Y."/>
            <person name="Lipzen A."/>
            <person name="Daum C."/>
            <person name="Hundley H."/>
            <person name="Pangilinan J."/>
            <person name="Johnson J."/>
            <person name="Barry K."/>
            <person name="LaButti K."/>
            <person name="Ng V."/>
            <person name="Ahrendt S."/>
            <person name="Min B."/>
            <person name="Choi I.G."/>
            <person name="Park H."/>
            <person name="Plett J.M."/>
            <person name="Magnuson J."/>
            <person name="Spatafora J.W."/>
            <person name="Nagy L.G."/>
            <person name="Henrissat B."/>
            <person name="Grigoriev I.V."/>
            <person name="Yang Z.L."/>
            <person name="Xu J."/>
            <person name="Martin F.M."/>
        </authorList>
    </citation>
    <scope>NUCLEOTIDE SEQUENCE</scope>
    <source>
        <strain evidence="8">KKN 215</strain>
    </source>
</reference>
<feature type="binding site" evidence="6">
    <location>
        <position position="54"/>
    </location>
    <ligand>
        <name>substrate</name>
    </ligand>
</feature>
<keyword evidence="3 6" id="KW-0067">ATP-binding</keyword>
<dbReference type="PIRSF" id="PIRSF006806">
    <property type="entry name" value="FTHF_cligase"/>
    <property type="match status" value="1"/>
</dbReference>
<evidence type="ECO:0000256" key="1">
    <source>
        <dbReference type="ARBA" id="ARBA00010638"/>
    </source>
</evidence>
<gene>
    <name evidence="8" type="ORF">BXZ70DRAFT_570062</name>
</gene>
<organism evidence="8 9">
    <name type="scientific">Cristinia sonorae</name>
    <dbReference type="NCBI Taxonomy" id="1940300"/>
    <lineage>
        <taxon>Eukaryota</taxon>
        <taxon>Fungi</taxon>
        <taxon>Dikarya</taxon>
        <taxon>Basidiomycota</taxon>
        <taxon>Agaricomycotina</taxon>
        <taxon>Agaricomycetes</taxon>
        <taxon>Agaricomycetidae</taxon>
        <taxon>Agaricales</taxon>
        <taxon>Pleurotineae</taxon>
        <taxon>Stephanosporaceae</taxon>
        <taxon>Cristinia</taxon>
    </lineage>
</organism>
<feature type="binding site" evidence="6">
    <location>
        <begin position="150"/>
        <end position="158"/>
    </location>
    <ligand>
        <name>ATP</name>
        <dbReference type="ChEBI" id="CHEBI:30616"/>
    </ligand>
</feature>
<keyword evidence="7" id="KW-0460">Magnesium</keyword>
<evidence type="ECO:0000256" key="2">
    <source>
        <dbReference type="ARBA" id="ARBA00022741"/>
    </source>
</evidence>
<protein>
    <recommendedName>
        <fullName evidence="5 7">5-formyltetrahydrofolate cyclo-ligase</fullName>
        <ecNumber evidence="5 7">6.3.3.2</ecNumber>
    </recommendedName>
</protein>
<keyword evidence="9" id="KW-1185">Reference proteome</keyword>
<dbReference type="Gene3D" id="3.40.50.10420">
    <property type="entry name" value="NagB/RpiA/CoA transferase-like"/>
    <property type="match status" value="1"/>
</dbReference>
<feature type="binding site" evidence="6">
    <location>
        <begin position="8"/>
        <end position="12"/>
    </location>
    <ligand>
        <name>ATP</name>
        <dbReference type="ChEBI" id="CHEBI:30616"/>
    </ligand>
</feature>
<dbReference type="NCBIfam" id="TIGR02727">
    <property type="entry name" value="MTHFS_bact"/>
    <property type="match status" value="1"/>
</dbReference>
<evidence type="ECO:0000256" key="5">
    <source>
        <dbReference type="ARBA" id="ARBA00038966"/>
    </source>
</evidence>
<feature type="binding site" evidence="6">
    <location>
        <position position="60"/>
    </location>
    <ligand>
        <name>substrate</name>
    </ligand>
</feature>
<sequence length="228" mass="24898">MATLQSSKKAMRKAVSSILRSLSNADIQAQSHAVTNHVLSSPWFQRCRTVSCYLSMPTGELDTSSLIAAIMQSGKTLYVPRIDVTVDGRMDFVKTFGEDDIRSFPSGLWGIKEPTADWNGSPRPSALETSDEPLDLILMPGVVFDHSLSRLGHGKGYYDRFITNYTSSHRGQKPLLVALALREQILEAGKVPVGEHDWKVDVIIGPEGVVPGGKSGPLSSQRLDNCQS</sequence>
<dbReference type="InterPro" id="IPR002698">
    <property type="entry name" value="FTHF_cligase"/>
</dbReference>
<accession>A0A8K0UFZ7</accession>
<dbReference type="GO" id="GO:0030272">
    <property type="term" value="F:5-formyltetrahydrofolate cyclo-ligase activity"/>
    <property type="evidence" value="ECO:0007669"/>
    <property type="project" value="UniProtKB-EC"/>
</dbReference>
<dbReference type="GO" id="GO:0005739">
    <property type="term" value="C:mitochondrion"/>
    <property type="evidence" value="ECO:0007669"/>
    <property type="project" value="TreeGrafter"/>
</dbReference>
<comment type="similarity">
    <text evidence="1 7">Belongs to the 5-formyltetrahydrofolate cyclo-ligase family.</text>
</comment>
<keyword evidence="7" id="KW-0479">Metal-binding</keyword>
<dbReference type="GO" id="GO:0009396">
    <property type="term" value="P:folic acid-containing compound biosynthetic process"/>
    <property type="evidence" value="ECO:0007669"/>
    <property type="project" value="TreeGrafter"/>
</dbReference>
<dbReference type="SUPFAM" id="SSF100950">
    <property type="entry name" value="NagB/RpiA/CoA transferase-like"/>
    <property type="match status" value="1"/>
</dbReference>
<dbReference type="Pfam" id="PF01812">
    <property type="entry name" value="5-FTHF_cyc-lig"/>
    <property type="match status" value="1"/>
</dbReference>
<comment type="cofactor">
    <cofactor evidence="7">
        <name>Mg(2+)</name>
        <dbReference type="ChEBI" id="CHEBI:18420"/>
    </cofactor>
</comment>
<keyword evidence="2 6" id="KW-0547">Nucleotide-binding</keyword>
<dbReference type="InterPro" id="IPR024185">
    <property type="entry name" value="FTHF_cligase-like_sf"/>
</dbReference>
<comment type="catalytic activity">
    <reaction evidence="4 7">
        <text>(6S)-5-formyl-5,6,7,8-tetrahydrofolate + ATP = (6R)-5,10-methenyltetrahydrofolate + ADP + phosphate</text>
        <dbReference type="Rhea" id="RHEA:10488"/>
        <dbReference type="ChEBI" id="CHEBI:30616"/>
        <dbReference type="ChEBI" id="CHEBI:43474"/>
        <dbReference type="ChEBI" id="CHEBI:57455"/>
        <dbReference type="ChEBI" id="CHEBI:57457"/>
        <dbReference type="ChEBI" id="CHEBI:456216"/>
        <dbReference type="EC" id="6.3.3.2"/>
    </reaction>
</comment>
<dbReference type="PANTHER" id="PTHR23407">
    <property type="entry name" value="ATPASE INHIBITOR/5-FORMYLTETRAHYDROFOLATE CYCLO-LIGASE"/>
    <property type="match status" value="1"/>
</dbReference>
<evidence type="ECO:0000256" key="4">
    <source>
        <dbReference type="ARBA" id="ARBA00036539"/>
    </source>
</evidence>
<evidence type="ECO:0000256" key="3">
    <source>
        <dbReference type="ARBA" id="ARBA00022840"/>
    </source>
</evidence>
<dbReference type="AlphaFoldDB" id="A0A8K0UFZ7"/>
<dbReference type="EMBL" id="JAEVFJ010000046">
    <property type="protein sequence ID" value="KAH8084337.1"/>
    <property type="molecule type" value="Genomic_DNA"/>
</dbReference>
<name>A0A8K0UFZ7_9AGAR</name>
<dbReference type="PANTHER" id="PTHR23407:SF1">
    <property type="entry name" value="5-FORMYLTETRAHYDROFOLATE CYCLO-LIGASE"/>
    <property type="match status" value="1"/>
</dbReference>
<comment type="caution">
    <text evidence="8">The sequence shown here is derived from an EMBL/GenBank/DDBJ whole genome shotgun (WGS) entry which is preliminary data.</text>
</comment>
<evidence type="ECO:0000256" key="7">
    <source>
        <dbReference type="RuleBase" id="RU361279"/>
    </source>
</evidence>
<proteinExistence type="inferred from homology"/>
<dbReference type="GO" id="GO:0005524">
    <property type="term" value="F:ATP binding"/>
    <property type="evidence" value="ECO:0007669"/>
    <property type="project" value="UniProtKB-KW"/>
</dbReference>